<dbReference type="CDD" id="cd07377">
    <property type="entry name" value="WHTH_GntR"/>
    <property type="match status" value="1"/>
</dbReference>
<evidence type="ECO:0000256" key="3">
    <source>
        <dbReference type="ARBA" id="ARBA00023163"/>
    </source>
</evidence>
<evidence type="ECO:0000259" key="4">
    <source>
        <dbReference type="PROSITE" id="PS50949"/>
    </source>
</evidence>
<dbReference type="SMART" id="SM00345">
    <property type="entry name" value="HTH_GNTR"/>
    <property type="match status" value="1"/>
</dbReference>
<evidence type="ECO:0000313" key="5">
    <source>
        <dbReference type="EMBL" id="HCT14971.1"/>
    </source>
</evidence>
<proteinExistence type="predicted"/>
<dbReference type="PANTHER" id="PTHR44846">
    <property type="entry name" value="MANNOSYL-D-GLYCERATE TRANSPORT/METABOLISM SYSTEM REPRESSOR MNGR-RELATED"/>
    <property type="match status" value="1"/>
</dbReference>
<evidence type="ECO:0000313" key="6">
    <source>
        <dbReference type="Proteomes" id="UP000261739"/>
    </source>
</evidence>
<protein>
    <submittedName>
        <fullName evidence="5">GntR family transcriptional regulator</fullName>
    </submittedName>
</protein>
<dbReference type="PRINTS" id="PR00035">
    <property type="entry name" value="HTHGNTR"/>
</dbReference>
<dbReference type="InterPro" id="IPR011663">
    <property type="entry name" value="UTRA"/>
</dbReference>
<evidence type="ECO:0000256" key="2">
    <source>
        <dbReference type="ARBA" id="ARBA00023125"/>
    </source>
</evidence>
<reference evidence="5 6" key="1">
    <citation type="journal article" date="2018" name="Nat. Biotechnol.">
        <title>A standardized bacterial taxonomy based on genome phylogeny substantially revises the tree of life.</title>
        <authorList>
            <person name="Parks D.H."/>
            <person name="Chuvochina M."/>
            <person name="Waite D.W."/>
            <person name="Rinke C."/>
            <person name="Skarshewski A."/>
            <person name="Chaumeil P.A."/>
            <person name="Hugenholtz P."/>
        </authorList>
    </citation>
    <scope>NUCLEOTIDE SEQUENCE [LARGE SCALE GENOMIC DNA]</scope>
    <source>
        <strain evidence="5">UBA11247</strain>
    </source>
</reference>
<dbReference type="PROSITE" id="PS50949">
    <property type="entry name" value="HTH_GNTR"/>
    <property type="match status" value="1"/>
</dbReference>
<feature type="domain" description="HTH gntR-type" evidence="4">
    <location>
        <begin position="6"/>
        <end position="72"/>
    </location>
</feature>
<dbReference type="Gene3D" id="3.40.1410.10">
    <property type="entry name" value="Chorismate lyase-like"/>
    <property type="match status" value="1"/>
</dbReference>
<dbReference type="SMART" id="SM00866">
    <property type="entry name" value="UTRA"/>
    <property type="match status" value="1"/>
</dbReference>
<dbReference type="Proteomes" id="UP000261739">
    <property type="component" value="Unassembled WGS sequence"/>
</dbReference>
<dbReference type="PANTHER" id="PTHR44846:SF1">
    <property type="entry name" value="MANNOSYL-D-GLYCERATE TRANSPORT_METABOLISM SYSTEM REPRESSOR MNGR-RELATED"/>
    <property type="match status" value="1"/>
</dbReference>
<organism evidence="5 6">
    <name type="scientific">Corynebacterium nuruki</name>
    <dbReference type="NCBI Taxonomy" id="1032851"/>
    <lineage>
        <taxon>Bacteria</taxon>
        <taxon>Bacillati</taxon>
        <taxon>Actinomycetota</taxon>
        <taxon>Actinomycetes</taxon>
        <taxon>Mycobacteriales</taxon>
        <taxon>Corynebacteriaceae</taxon>
        <taxon>Corynebacterium</taxon>
    </lineage>
</organism>
<dbReference type="Gene3D" id="1.10.10.10">
    <property type="entry name" value="Winged helix-like DNA-binding domain superfamily/Winged helix DNA-binding domain"/>
    <property type="match status" value="1"/>
</dbReference>
<evidence type="ECO:0000256" key="1">
    <source>
        <dbReference type="ARBA" id="ARBA00023015"/>
    </source>
</evidence>
<sequence length="238" mass="25714">MADVKIPKYYLVKTGILELIDGLPAGTGIPTERELASRFTTSRTTVRQAVGELVAEGLLQRVQGRGTFVAAPWVMQLPQGSFSDNAREQGLEPGRTVIDLQCVPADPVVAEHLGLATAAPVTRLDALRTIDGEPLAHETVHLPGDVTGPVGELGDHGSLYALMRDRLDLGVVSVEDVVQTAVATDPAESRRLDVAPGVPLLVIHRTGYDDAGRPVEWGRSVFRGDRFRFVSRRRLPEA</sequence>
<keyword evidence="3" id="KW-0804">Transcription</keyword>
<dbReference type="InterPro" id="IPR036390">
    <property type="entry name" value="WH_DNA-bd_sf"/>
</dbReference>
<dbReference type="Pfam" id="PF00392">
    <property type="entry name" value="GntR"/>
    <property type="match status" value="1"/>
</dbReference>
<keyword evidence="1" id="KW-0805">Transcription regulation</keyword>
<comment type="caution">
    <text evidence="5">The sequence shown here is derived from an EMBL/GenBank/DDBJ whole genome shotgun (WGS) entry which is preliminary data.</text>
</comment>
<dbReference type="InterPro" id="IPR028978">
    <property type="entry name" value="Chorismate_lyase_/UTRA_dom_sf"/>
</dbReference>
<dbReference type="GO" id="GO:0003700">
    <property type="term" value="F:DNA-binding transcription factor activity"/>
    <property type="evidence" value="ECO:0007669"/>
    <property type="project" value="InterPro"/>
</dbReference>
<dbReference type="Pfam" id="PF07702">
    <property type="entry name" value="UTRA"/>
    <property type="match status" value="1"/>
</dbReference>
<name>A0A3D4T156_9CORY</name>
<keyword evidence="2" id="KW-0238">DNA-binding</keyword>
<dbReference type="InterPro" id="IPR000524">
    <property type="entry name" value="Tscrpt_reg_HTH_GntR"/>
</dbReference>
<dbReference type="GO" id="GO:0003677">
    <property type="term" value="F:DNA binding"/>
    <property type="evidence" value="ECO:0007669"/>
    <property type="project" value="UniProtKB-KW"/>
</dbReference>
<dbReference type="SUPFAM" id="SSF64288">
    <property type="entry name" value="Chorismate lyase-like"/>
    <property type="match status" value="1"/>
</dbReference>
<dbReference type="InterPro" id="IPR036388">
    <property type="entry name" value="WH-like_DNA-bd_sf"/>
</dbReference>
<dbReference type="GO" id="GO:0045892">
    <property type="term" value="P:negative regulation of DNA-templated transcription"/>
    <property type="evidence" value="ECO:0007669"/>
    <property type="project" value="TreeGrafter"/>
</dbReference>
<dbReference type="InterPro" id="IPR050679">
    <property type="entry name" value="Bact_HTH_transcr_reg"/>
</dbReference>
<accession>A0A3D4T156</accession>
<dbReference type="AlphaFoldDB" id="A0A3D4T156"/>
<gene>
    <name evidence="5" type="ORF">DIW82_09370</name>
</gene>
<dbReference type="EMBL" id="DQID01000242">
    <property type="protein sequence ID" value="HCT14971.1"/>
    <property type="molecule type" value="Genomic_DNA"/>
</dbReference>
<dbReference type="SUPFAM" id="SSF46785">
    <property type="entry name" value="Winged helix' DNA-binding domain"/>
    <property type="match status" value="1"/>
</dbReference>